<feature type="compositionally biased region" description="Polar residues" evidence="1">
    <location>
        <begin position="417"/>
        <end position="459"/>
    </location>
</feature>
<evidence type="ECO:0000313" key="2">
    <source>
        <dbReference type="EMBL" id="GLD56028.1"/>
    </source>
</evidence>
<feature type="compositionally biased region" description="Basic and acidic residues" evidence="1">
    <location>
        <begin position="1011"/>
        <end position="1021"/>
    </location>
</feature>
<feature type="compositionally biased region" description="Low complexity" evidence="1">
    <location>
        <begin position="764"/>
        <end position="782"/>
    </location>
</feature>
<feature type="region of interest" description="Disordered" evidence="1">
    <location>
        <begin position="593"/>
        <end position="653"/>
    </location>
</feature>
<feature type="region of interest" description="Disordered" evidence="1">
    <location>
        <begin position="43"/>
        <end position="89"/>
    </location>
</feature>
<organism evidence="2 3">
    <name type="scientific">Lates japonicus</name>
    <name type="common">Japanese lates</name>
    <dbReference type="NCBI Taxonomy" id="270547"/>
    <lineage>
        <taxon>Eukaryota</taxon>
        <taxon>Metazoa</taxon>
        <taxon>Chordata</taxon>
        <taxon>Craniata</taxon>
        <taxon>Vertebrata</taxon>
        <taxon>Euteleostomi</taxon>
        <taxon>Actinopterygii</taxon>
        <taxon>Neopterygii</taxon>
        <taxon>Teleostei</taxon>
        <taxon>Neoteleostei</taxon>
        <taxon>Acanthomorphata</taxon>
        <taxon>Carangaria</taxon>
        <taxon>Carangaria incertae sedis</taxon>
        <taxon>Centropomidae</taxon>
        <taxon>Lates</taxon>
    </lineage>
</organism>
<dbReference type="AlphaFoldDB" id="A0AAD3R5B7"/>
<feature type="compositionally biased region" description="Low complexity" evidence="1">
    <location>
        <begin position="852"/>
        <end position="862"/>
    </location>
</feature>
<dbReference type="EMBL" id="BRZM01000023">
    <property type="protein sequence ID" value="GLD56028.1"/>
    <property type="molecule type" value="Genomic_DNA"/>
</dbReference>
<dbReference type="Proteomes" id="UP001279410">
    <property type="component" value="Unassembled WGS sequence"/>
</dbReference>
<feature type="compositionally biased region" description="Basic and acidic residues" evidence="1">
    <location>
        <begin position="879"/>
        <end position="890"/>
    </location>
</feature>
<proteinExistence type="predicted"/>
<feature type="region of interest" description="Disordered" evidence="1">
    <location>
        <begin position="946"/>
        <end position="1023"/>
    </location>
</feature>
<feature type="compositionally biased region" description="Polar residues" evidence="1">
    <location>
        <begin position="488"/>
        <end position="499"/>
    </location>
</feature>
<keyword evidence="3" id="KW-1185">Reference proteome</keyword>
<protein>
    <submittedName>
        <fullName evidence="2">Uncharacterized protein</fullName>
    </submittedName>
</protein>
<feature type="region of interest" description="Disordered" evidence="1">
    <location>
        <begin position="366"/>
        <end position="500"/>
    </location>
</feature>
<gene>
    <name evidence="2" type="ORF">AKAME5_000842600</name>
</gene>
<feature type="region of interest" description="Disordered" evidence="1">
    <location>
        <begin position="230"/>
        <end position="258"/>
    </location>
</feature>
<feature type="region of interest" description="Disordered" evidence="1">
    <location>
        <begin position="113"/>
        <end position="175"/>
    </location>
</feature>
<dbReference type="PANTHER" id="PTHR10663">
    <property type="entry name" value="GUANYL-NUCLEOTIDE EXCHANGE FACTOR"/>
    <property type="match status" value="1"/>
</dbReference>
<feature type="compositionally biased region" description="Polar residues" evidence="1">
    <location>
        <begin position="143"/>
        <end position="161"/>
    </location>
</feature>
<evidence type="ECO:0000256" key="1">
    <source>
        <dbReference type="SAM" id="MobiDB-lite"/>
    </source>
</evidence>
<evidence type="ECO:0000313" key="3">
    <source>
        <dbReference type="Proteomes" id="UP001279410"/>
    </source>
</evidence>
<feature type="compositionally biased region" description="Polar residues" evidence="1">
    <location>
        <begin position="624"/>
        <end position="637"/>
    </location>
</feature>
<feature type="compositionally biased region" description="Polar residues" evidence="1">
    <location>
        <begin position="232"/>
        <end position="258"/>
    </location>
</feature>
<reference evidence="2" key="1">
    <citation type="submission" date="2022-08" db="EMBL/GenBank/DDBJ databases">
        <title>Genome sequencing of akame (Lates japonicus).</title>
        <authorList>
            <person name="Hashiguchi Y."/>
            <person name="Takahashi H."/>
        </authorList>
    </citation>
    <scope>NUCLEOTIDE SEQUENCE</scope>
    <source>
        <strain evidence="2">Kochi</strain>
    </source>
</reference>
<feature type="compositionally biased region" description="Low complexity" evidence="1">
    <location>
        <begin position="74"/>
        <end position="88"/>
    </location>
</feature>
<feature type="region of interest" description="Disordered" evidence="1">
    <location>
        <begin position="1133"/>
        <end position="1199"/>
    </location>
</feature>
<dbReference type="PANTHER" id="PTHR10663:SF334">
    <property type="entry name" value="PH AND SEC7 DOMAIN-CONTAINING PROTEIN 1"/>
    <property type="match status" value="1"/>
</dbReference>
<feature type="region of interest" description="Disordered" evidence="1">
    <location>
        <begin position="1038"/>
        <end position="1063"/>
    </location>
</feature>
<feature type="compositionally biased region" description="Low complexity" evidence="1">
    <location>
        <begin position="460"/>
        <end position="487"/>
    </location>
</feature>
<feature type="region of interest" description="Disordered" evidence="1">
    <location>
        <begin position="720"/>
        <end position="825"/>
    </location>
</feature>
<feature type="compositionally biased region" description="Basic and acidic residues" evidence="1">
    <location>
        <begin position="724"/>
        <end position="738"/>
    </location>
</feature>
<feature type="compositionally biased region" description="Polar residues" evidence="1">
    <location>
        <begin position="1190"/>
        <end position="1199"/>
    </location>
</feature>
<feature type="compositionally biased region" description="Low complexity" evidence="1">
    <location>
        <begin position="44"/>
        <end position="58"/>
    </location>
</feature>
<name>A0AAD3R5B7_LATJO</name>
<feature type="compositionally biased region" description="Polar residues" evidence="1">
    <location>
        <begin position="795"/>
        <end position="825"/>
    </location>
</feature>
<sequence>MSQAGKVLHLYVEVRSVPEEEGKALGRGNDGTGHLMLQCPDVLSHSQRSSTRSSPNRSPALSPVTQHHTGGGNHSIPPSKSSSRHSVSFQLQNPDATGSVLYDSFGQLLQVLAPGTTSPSHHGSLGRTRSSDMDHYQGRVPISPSSTSSGGLTVPSTPTSNRRSHEVPGVGGEEGRTSVVTFGYIEKANVHSMGSRRSSVCQSDLDNPLNRLDGQLLTAHLRKRLSDPVWYNGQSEQSNPYPNHPYSSRNQSPRGSPYLQRSTLDAVARDATYRALEEFGSPELRRRFASHGSENCSPTLPRHYQSPRCRSWGGSPVLPRSTLTLPSKVQLLELDRGICRSSVNGLPRSPASDHLCAHTGYSSHAVASNSAPHPHGLPQSQQRPWVGDESPRLSSKFHPPLPAGRPTDIQHEIPTSIFPTSNQTRTGYQTSGNSQHSVNSSYNTKITNTSHNSTDSIQYSANNNSSLSSKSHYRSSRCSSRASDAVSPTNGRRSFSPSPNAEVACKLAVEASKLSTIFAGRRSPSPTPSQAESLRSESPKMGGSLLREPQPYATLQEQNSPEPLQVDNLNHRWKTEKQLPQTRPGRISPVLSQTALSSPASPALPARLHRAAASQSPVLDPRQQRSSSPSKDTSTLHRYQPPQYTGDHKSPGMEWRQYDHLFDRSPRDSPNLNRRLLSNQNTEALPVSWTSRHQEWRDTGLVQDRDEFCEDDHKLSTSRVYTLNKEENHRKDGEDKGVKTSVQGNQRLIVGMSKDQREEIQDHSGAAGTSSQSSSGVTGSLGDSSQLDRNDSLFPETSSQSSHDTADTGSGIQSDSGSVTTPSLRSQKIARAKWEFLFGSQTEESRCSKDAPSTTPPTSGSPSPTPPSSLHLKLANQRRGRDSEGHRLSHHEVRQIEVELVTLGPRGTNPKTGIIRRTIKYSETDLDAVPLRCYRETDLDEVMRAEAEAAEEAEADSAFGSNRSVLGNSSFSPAGTSPKPRTGGGKEGDEEEEEEEEEEEGVVSWASVRMQGDKQRQRAAKEEDEVFSLLLKGPLEALSDTHGGLKSPISVGSPRRPSDSNLDSFSRHFESIMESHRAKGTSYSSLDSVDLLTSGSTSVFTFDLPTLTPEIQSQICDSAKQIIELSFAPLARPDPAASSEMSRSELTLSASGAGLRGGSKDDSGPPVRSRSEKDSWRRSILKDGFRKATSAPSLHSSSR</sequence>
<comment type="caution">
    <text evidence="2">The sequence shown here is derived from an EMBL/GenBank/DDBJ whole genome shotgun (WGS) entry which is preliminary data.</text>
</comment>
<feature type="region of interest" description="Disordered" evidence="1">
    <location>
        <begin position="841"/>
        <end position="890"/>
    </location>
</feature>
<accession>A0AAD3R5B7</accession>
<feature type="compositionally biased region" description="Basic and acidic residues" evidence="1">
    <location>
        <begin position="1158"/>
        <end position="1186"/>
    </location>
</feature>
<feature type="compositionally biased region" description="Acidic residues" evidence="1">
    <location>
        <begin position="988"/>
        <end position="1001"/>
    </location>
</feature>
<feature type="compositionally biased region" description="Low complexity" evidence="1">
    <location>
        <begin position="595"/>
        <end position="614"/>
    </location>
</feature>
<feature type="compositionally biased region" description="Polar residues" evidence="1">
    <location>
        <begin position="959"/>
        <end position="975"/>
    </location>
</feature>
<feature type="region of interest" description="Disordered" evidence="1">
    <location>
        <begin position="518"/>
        <end position="547"/>
    </location>
</feature>